<keyword evidence="2" id="KW-1185">Reference proteome</keyword>
<gene>
    <name evidence="1" type="ORF">GCM10007878_00020</name>
</gene>
<sequence>MNKPNKSVNTSALADNPIPVMTLKKFAAESGLALAGPTVVNGMVQRKALPTVKIGKHRMIDMDALRLMLEKQRDSSC</sequence>
<dbReference type="EMBL" id="BSOR01000001">
    <property type="protein sequence ID" value="GLR62567.1"/>
    <property type="molecule type" value="Genomic_DNA"/>
</dbReference>
<comment type="caution">
    <text evidence="1">The sequence shown here is derived from an EMBL/GenBank/DDBJ whole genome shotgun (WGS) entry which is preliminary data.</text>
</comment>
<reference evidence="2" key="1">
    <citation type="journal article" date="2019" name="Int. J. Syst. Evol. Microbiol.">
        <title>The Global Catalogue of Microorganisms (GCM) 10K type strain sequencing project: providing services to taxonomists for standard genome sequencing and annotation.</title>
        <authorList>
            <consortium name="The Broad Institute Genomics Platform"/>
            <consortium name="The Broad Institute Genome Sequencing Center for Infectious Disease"/>
            <person name="Wu L."/>
            <person name="Ma J."/>
        </authorList>
    </citation>
    <scope>NUCLEOTIDE SEQUENCE [LARGE SCALE GENOMIC DNA]</scope>
    <source>
        <strain evidence="2">NBRC 100033</strain>
    </source>
</reference>
<evidence type="ECO:0008006" key="3">
    <source>
        <dbReference type="Google" id="ProtNLM"/>
    </source>
</evidence>
<name>A0ABQ5ZT30_9GAMM</name>
<evidence type="ECO:0000313" key="1">
    <source>
        <dbReference type="EMBL" id="GLR62567.1"/>
    </source>
</evidence>
<organism evidence="1 2">
    <name type="scientific">Marinospirillum insulare</name>
    <dbReference type="NCBI Taxonomy" id="217169"/>
    <lineage>
        <taxon>Bacteria</taxon>
        <taxon>Pseudomonadati</taxon>
        <taxon>Pseudomonadota</taxon>
        <taxon>Gammaproteobacteria</taxon>
        <taxon>Oceanospirillales</taxon>
        <taxon>Oceanospirillaceae</taxon>
        <taxon>Marinospirillum</taxon>
    </lineage>
</organism>
<evidence type="ECO:0000313" key="2">
    <source>
        <dbReference type="Proteomes" id="UP001156682"/>
    </source>
</evidence>
<protein>
    <recommendedName>
        <fullName evidence="3">Helix-turn-helix domain-containing protein</fullName>
    </recommendedName>
</protein>
<proteinExistence type="predicted"/>
<accession>A0ABQ5ZT30</accession>
<dbReference type="Proteomes" id="UP001156682">
    <property type="component" value="Unassembled WGS sequence"/>
</dbReference>
<dbReference type="RefSeq" id="WP_036240116.1">
    <property type="nucleotide sequence ID" value="NZ_BSOR01000001.1"/>
</dbReference>